<evidence type="ECO:0000256" key="1">
    <source>
        <dbReference type="SAM" id="MobiDB-lite"/>
    </source>
</evidence>
<name>A0A9W9ICZ1_9EURO</name>
<sequence>MPVTTKLVQSLAQLPLELALEIINDLRLWDVIKLMLRNNPKVNQYLLAHDRCRELLGGDGEVLASNREQFQAHLDFAQERNINLRLPHETYYEVPISTRSLGWSGFPSDWHLLMGIHHRLWSAIPDEQEELLAHYIPGPTRFPSISFDSSVEDYKRWWDVMTEAKDALTRKCVDQVLHAAELLEKNPDILKFSSDRAQVRRPNTQHIVSEMHRRTHKLLHRNAWDFRRSHHFRYEFYPIIPFDNALAELLRMMEKRRMTSGEKILLAGPQSPAVKKLVQTVVEGIPYFYPLDPDRPAEIPDYFPKNPKGDIARTENTPWSYERENKDQPEDLIVPAFTPSARGSDPTFFGRRRGFSGQEPHSQKEEEWLDAFVELYRYLERVEEVDQGHR</sequence>
<dbReference type="Proteomes" id="UP001146351">
    <property type="component" value="Unassembled WGS sequence"/>
</dbReference>
<keyword evidence="3" id="KW-1185">Reference proteome</keyword>
<dbReference type="AlphaFoldDB" id="A0A9W9ICZ1"/>
<protein>
    <submittedName>
        <fullName evidence="2">Uncharacterized protein</fullName>
    </submittedName>
</protein>
<comment type="caution">
    <text evidence="2">The sequence shown here is derived from an EMBL/GenBank/DDBJ whole genome shotgun (WGS) entry which is preliminary data.</text>
</comment>
<dbReference type="EMBL" id="JAPQKO010000003">
    <property type="protein sequence ID" value="KAJ5173210.1"/>
    <property type="molecule type" value="Genomic_DNA"/>
</dbReference>
<proteinExistence type="predicted"/>
<evidence type="ECO:0000313" key="2">
    <source>
        <dbReference type="EMBL" id="KAJ5173210.1"/>
    </source>
</evidence>
<feature type="region of interest" description="Disordered" evidence="1">
    <location>
        <begin position="336"/>
        <end position="364"/>
    </location>
</feature>
<reference evidence="2" key="2">
    <citation type="journal article" date="2023" name="IMA Fungus">
        <title>Comparative genomic study of the Penicillium genus elucidates a diverse pangenome and 15 lateral gene transfer events.</title>
        <authorList>
            <person name="Petersen C."/>
            <person name="Sorensen T."/>
            <person name="Nielsen M.R."/>
            <person name="Sondergaard T.E."/>
            <person name="Sorensen J.L."/>
            <person name="Fitzpatrick D.A."/>
            <person name="Frisvad J.C."/>
            <person name="Nielsen K.L."/>
        </authorList>
    </citation>
    <scope>NUCLEOTIDE SEQUENCE</scope>
    <source>
        <strain evidence="2">IBT 21917</strain>
    </source>
</reference>
<gene>
    <name evidence="2" type="ORF">N7492_005803</name>
</gene>
<organism evidence="2 3">
    <name type="scientific">Penicillium capsulatum</name>
    <dbReference type="NCBI Taxonomy" id="69766"/>
    <lineage>
        <taxon>Eukaryota</taxon>
        <taxon>Fungi</taxon>
        <taxon>Dikarya</taxon>
        <taxon>Ascomycota</taxon>
        <taxon>Pezizomycotina</taxon>
        <taxon>Eurotiomycetes</taxon>
        <taxon>Eurotiomycetidae</taxon>
        <taxon>Eurotiales</taxon>
        <taxon>Aspergillaceae</taxon>
        <taxon>Penicillium</taxon>
    </lineage>
</organism>
<reference evidence="2" key="1">
    <citation type="submission" date="2022-11" db="EMBL/GenBank/DDBJ databases">
        <authorList>
            <person name="Petersen C."/>
        </authorList>
    </citation>
    <scope>NUCLEOTIDE SEQUENCE</scope>
    <source>
        <strain evidence="2">IBT 21917</strain>
    </source>
</reference>
<accession>A0A9W9ICZ1</accession>
<evidence type="ECO:0000313" key="3">
    <source>
        <dbReference type="Proteomes" id="UP001146351"/>
    </source>
</evidence>
<dbReference type="OrthoDB" id="3478523at2759"/>